<dbReference type="InterPro" id="IPR014729">
    <property type="entry name" value="Rossmann-like_a/b/a_fold"/>
</dbReference>
<dbReference type="GO" id="GO:0016740">
    <property type="term" value="F:transferase activity"/>
    <property type="evidence" value="ECO:0007669"/>
    <property type="project" value="UniProtKB-KW"/>
</dbReference>
<evidence type="ECO:0000256" key="1">
    <source>
        <dbReference type="ARBA" id="ARBA00022679"/>
    </source>
</evidence>
<evidence type="ECO:0000256" key="2">
    <source>
        <dbReference type="PIRSR" id="PIRSR004976-51"/>
    </source>
</evidence>
<dbReference type="Pfam" id="PF01171">
    <property type="entry name" value="ATP_bind_3"/>
    <property type="match status" value="1"/>
</dbReference>
<dbReference type="PANTHER" id="PTHR43686">
    <property type="entry name" value="SULFURTRANSFERASE-RELATED"/>
    <property type="match status" value="1"/>
</dbReference>
<comment type="caution">
    <text evidence="4">The sequence shown here is derived from an EMBL/GenBank/DDBJ whole genome shotgun (WGS) entry which is preliminary data.</text>
</comment>
<dbReference type="SUPFAM" id="SSF52402">
    <property type="entry name" value="Adenine nucleotide alpha hydrolases-like"/>
    <property type="match status" value="1"/>
</dbReference>
<gene>
    <name evidence="4" type="ORF">CYJ34_05615</name>
</gene>
<reference evidence="4 5" key="1">
    <citation type="submission" date="2017-12" db="EMBL/GenBank/DDBJ databases">
        <title>Phylogenetic diversity of female urinary microbiome.</title>
        <authorList>
            <person name="Thomas-White K."/>
            <person name="Wolfe A.J."/>
        </authorList>
    </citation>
    <scope>NUCLEOTIDE SEQUENCE [LARGE SCALE GENOMIC DNA]</scope>
    <source>
        <strain evidence="4 5">UMB0119</strain>
    </source>
</reference>
<feature type="binding site" evidence="2">
    <location>
        <position position="148"/>
    </location>
    <ligand>
        <name>ATP</name>
        <dbReference type="ChEBI" id="CHEBI:30616"/>
    </ligand>
</feature>
<feature type="binding site" evidence="2">
    <location>
        <position position="47"/>
    </location>
    <ligand>
        <name>ATP</name>
        <dbReference type="ChEBI" id="CHEBI:30616"/>
    </ligand>
</feature>
<dbReference type="CDD" id="cd24138">
    <property type="entry name" value="TtcA-like"/>
    <property type="match status" value="1"/>
</dbReference>
<keyword evidence="2" id="KW-0547">Nucleotide-binding</keyword>
<protein>
    <submittedName>
        <fullName evidence="4">tRNA 2-thiocytidine(32) synthetase TtcA</fullName>
    </submittedName>
</protein>
<dbReference type="RefSeq" id="WP_101540335.1">
    <property type="nucleotide sequence ID" value="NZ_PKGS01000003.1"/>
</dbReference>
<dbReference type="PANTHER" id="PTHR43686:SF1">
    <property type="entry name" value="AMINOTRAN_5 DOMAIN-CONTAINING PROTEIN"/>
    <property type="match status" value="1"/>
</dbReference>
<keyword evidence="1" id="KW-0808">Transferase</keyword>
<dbReference type="Gene3D" id="3.40.50.620">
    <property type="entry name" value="HUPs"/>
    <property type="match status" value="1"/>
</dbReference>
<sequence length="270" mass="31312">MELVDIERSIIKKYRKQIWSPFIKAIKEFELINDGDKVAVAISGGKDSLLLAKVIQELHKHSKVKFDVAYISMDPGYDPRNRQQLEKNLDYLGIDGQIFDTEVFKIAEEVSEGKYPCYMCARMRRGSLYSKAEELGCNKIALGHHMNDVIETIMLNVLYAGKFNTMKPKLKAQNFEGMELIRPFYYVKEEDIIKWRDYIELFALNCACTVTKSQEAYTRKMIKQMIAQMKESNPEVEMSILRSGENVNCDMLVGYKLHGEKHSFLEEFDD</sequence>
<evidence type="ECO:0000259" key="3">
    <source>
        <dbReference type="Pfam" id="PF01171"/>
    </source>
</evidence>
<accession>A0A2I1M962</accession>
<dbReference type="GO" id="GO:0005524">
    <property type="term" value="F:ATP binding"/>
    <property type="evidence" value="ECO:0007669"/>
    <property type="project" value="UniProtKB-KW"/>
</dbReference>
<dbReference type="PIRSF" id="PIRSF004976">
    <property type="entry name" value="ATPase_YdaO"/>
    <property type="match status" value="1"/>
</dbReference>
<keyword evidence="2" id="KW-0067">ATP-binding</keyword>
<name>A0A2I1M962_9FIRM</name>
<dbReference type="AlphaFoldDB" id="A0A2I1M962"/>
<dbReference type="InterPro" id="IPR035107">
    <property type="entry name" value="tRNA_thiolation_TtcA_Ctu1"/>
</dbReference>
<proteinExistence type="predicted"/>
<dbReference type="EMBL" id="PKGS01000003">
    <property type="protein sequence ID" value="PKZ16674.1"/>
    <property type="molecule type" value="Genomic_DNA"/>
</dbReference>
<dbReference type="GO" id="GO:0008033">
    <property type="term" value="P:tRNA processing"/>
    <property type="evidence" value="ECO:0007669"/>
    <property type="project" value="InterPro"/>
</dbReference>
<organism evidence="4 5">
    <name type="scientific">Anaerococcus octavius</name>
    <dbReference type="NCBI Taxonomy" id="54007"/>
    <lineage>
        <taxon>Bacteria</taxon>
        <taxon>Bacillati</taxon>
        <taxon>Bacillota</taxon>
        <taxon>Tissierellia</taxon>
        <taxon>Tissierellales</taxon>
        <taxon>Peptoniphilaceae</taxon>
        <taxon>Anaerococcus</taxon>
    </lineage>
</organism>
<feature type="binding site" evidence="2">
    <location>
        <begin position="41"/>
        <end position="43"/>
    </location>
    <ligand>
        <name>ATP</name>
        <dbReference type="ChEBI" id="CHEBI:30616"/>
    </ligand>
</feature>
<evidence type="ECO:0000313" key="5">
    <source>
        <dbReference type="Proteomes" id="UP000234335"/>
    </source>
</evidence>
<feature type="domain" description="tRNA(Ile)-lysidine/2-thiocytidine synthase N-terminal" evidence="3">
    <location>
        <begin position="37"/>
        <end position="222"/>
    </location>
</feature>
<keyword evidence="5" id="KW-1185">Reference proteome</keyword>
<dbReference type="Proteomes" id="UP000234335">
    <property type="component" value="Unassembled WGS sequence"/>
</dbReference>
<evidence type="ECO:0000313" key="4">
    <source>
        <dbReference type="EMBL" id="PKZ16674.1"/>
    </source>
</evidence>
<feature type="binding site" evidence="2">
    <location>
        <position position="71"/>
    </location>
    <ligand>
        <name>ATP</name>
        <dbReference type="ChEBI" id="CHEBI:30616"/>
    </ligand>
</feature>
<dbReference type="InterPro" id="IPR011063">
    <property type="entry name" value="TilS/TtcA_N"/>
</dbReference>
<feature type="binding site" evidence="2">
    <location>
        <position position="143"/>
    </location>
    <ligand>
        <name>ATP</name>
        <dbReference type="ChEBI" id="CHEBI:30616"/>
    </ligand>
</feature>